<evidence type="ECO:0000256" key="2">
    <source>
        <dbReference type="ARBA" id="ARBA00007942"/>
    </source>
</evidence>
<dbReference type="PANTHER" id="PTHR32196:SF29">
    <property type="entry name" value="AUTOINDUCER 2 IMPORT SYSTEM PERMEASE PROTEIN LSRC"/>
    <property type="match status" value="1"/>
</dbReference>
<keyword evidence="6" id="KW-0997">Cell inner membrane</keyword>
<comment type="subcellular location">
    <subcellularLocation>
        <location evidence="1">Cell inner membrane</location>
        <topology evidence="1">Multi-pass membrane protein</topology>
    </subcellularLocation>
</comment>
<dbReference type="GO" id="GO:0005886">
    <property type="term" value="C:plasma membrane"/>
    <property type="evidence" value="ECO:0007669"/>
    <property type="project" value="UniProtKB-SubCell"/>
</dbReference>
<reference evidence="13 14" key="1">
    <citation type="submission" date="2020-12" db="EMBL/GenBank/DDBJ databases">
        <title>ASc-MMNZ-VFA-070.</title>
        <authorList>
            <person name="Schryvers A."/>
            <person name="Mostafa Nazari M."/>
            <person name="Farshchi Andisi V."/>
            <person name="Timsit E."/>
            <person name="Walter Morck D."/>
        </authorList>
    </citation>
    <scope>NUCLEOTIDE SEQUENCE [LARGE SCALE GENOMIC DNA]</scope>
    <source>
        <strain evidence="13 14">ASc-MMNZ-VFA-070</strain>
    </source>
</reference>
<comment type="subunit">
    <text evidence="3">The complex is composed of two ATP-binding proteins (LsrA), two transmembrane proteins (LsrC and LsrD) and a solute-binding protein (LsrB).</text>
</comment>
<keyword evidence="14" id="KW-1185">Reference proteome</keyword>
<feature type="transmembrane region" description="Helical" evidence="12">
    <location>
        <begin position="209"/>
        <end position="230"/>
    </location>
</feature>
<dbReference type="AlphaFoldDB" id="A0A9Q6Z1M7"/>
<dbReference type="InterPro" id="IPR001851">
    <property type="entry name" value="ABC_transp_permease"/>
</dbReference>
<keyword evidence="8 12" id="KW-1133">Transmembrane helix</keyword>
<dbReference type="EMBL" id="CP066558">
    <property type="protein sequence ID" value="QQF82411.1"/>
    <property type="molecule type" value="Genomic_DNA"/>
</dbReference>
<evidence type="ECO:0000256" key="3">
    <source>
        <dbReference type="ARBA" id="ARBA00011262"/>
    </source>
</evidence>
<dbReference type="PANTHER" id="PTHR32196">
    <property type="entry name" value="ABC TRANSPORTER PERMEASE PROTEIN YPHD-RELATED-RELATED"/>
    <property type="match status" value="1"/>
</dbReference>
<evidence type="ECO:0000256" key="7">
    <source>
        <dbReference type="ARBA" id="ARBA00022692"/>
    </source>
</evidence>
<evidence type="ECO:0000256" key="8">
    <source>
        <dbReference type="ARBA" id="ARBA00022989"/>
    </source>
</evidence>
<comment type="function">
    <text evidence="10">Part of the ABC transporter complex LsrABCD involved in autoinducer 2 (AI-2) import. Probably responsible for the translocation of the substrate across the membrane.</text>
</comment>
<feature type="transmembrane region" description="Helical" evidence="12">
    <location>
        <begin position="86"/>
        <end position="108"/>
    </location>
</feature>
<keyword evidence="9 12" id="KW-0472">Membrane</keyword>
<keyword evidence="7 12" id="KW-0812">Transmembrane</keyword>
<evidence type="ECO:0000256" key="10">
    <source>
        <dbReference type="ARBA" id="ARBA00025439"/>
    </source>
</evidence>
<dbReference type="Proteomes" id="UP000595373">
    <property type="component" value="Chromosome"/>
</dbReference>
<dbReference type="GO" id="GO:0022857">
    <property type="term" value="F:transmembrane transporter activity"/>
    <property type="evidence" value="ECO:0007669"/>
    <property type="project" value="InterPro"/>
</dbReference>
<feature type="transmembrane region" description="Helical" evidence="12">
    <location>
        <begin position="283"/>
        <end position="301"/>
    </location>
</feature>
<feature type="transmembrane region" description="Helical" evidence="12">
    <location>
        <begin position="63"/>
        <end position="80"/>
    </location>
</feature>
<evidence type="ECO:0000313" key="13">
    <source>
        <dbReference type="EMBL" id="QQF82411.1"/>
    </source>
</evidence>
<keyword evidence="5" id="KW-1003">Cell membrane</keyword>
<evidence type="ECO:0000256" key="6">
    <source>
        <dbReference type="ARBA" id="ARBA00022519"/>
    </source>
</evidence>
<proteinExistence type="inferred from homology"/>
<dbReference type="NCBIfam" id="NF011961">
    <property type="entry name" value="PRK15432.1"/>
    <property type="match status" value="1"/>
</dbReference>
<keyword evidence="4" id="KW-0813">Transport</keyword>
<protein>
    <recommendedName>
        <fullName evidence="11">Autoinducer 2 import system permease protein LsrC</fullName>
    </recommendedName>
</protein>
<evidence type="ECO:0000256" key="1">
    <source>
        <dbReference type="ARBA" id="ARBA00004429"/>
    </source>
</evidence>
<dbReference type="Pfam" id="PF02653">
    <property type="entry name" value="BPD_transp_2"/>
    <property type="match status" value="1"/>
</dbReference>
<feature type="transmembrane region" description="Helical" evidence="12">
    <location>
        <begin position="242"/>
        <end position="271"/>
    </location>
</feature>
<evidence type="ECO:0000256" key="9">
    <source>
        <dbReference type="ARBA" id="ARBA00023136"/>
    </source>
</evidence>
<sequence length="332" mass="35327">MWKFIQNNRELTILAAILLLFGLLGVADDFSLQTLMMIFNSTQILALLAIGATFVILTRNIDVSVGSIMGLSAVVVGLVLNSGYSLLIACTITLLCGIIAGGVNGVLVSVLRIPAIVATLGTLGLYKGLMLVLTGGKWIEGLPHSLKTLSEEIVLGFSPIGLAVLFLILVTYYFFTHTYIGRCFYAVGDNLQGALQLGVKVNVIRISAFAVNGLMAALAGIIFASQIGFVPNSTGNGLEMKAIAACVLGGISLLGGAGNIIGAVLGAYFLIQIDTILVLMKVPAYWNNFVAGVVLLAVLVFDGRIRVMIVNNIKQQRYARFLKDNSLQENQK</sequence>
<gene>
    <name evidence="13" type="primary">lsrC</name>
    <name evidence="13" type="ORF">JFL49_00370</name>
</gene>
<organism evidence="13 14">
    <name type="scientific">Histophilus somni</name>
    <name type="common">Haemophilus somnus</name>
    <dbReference type="NCBI Taxonomy" id="731"/>
    <lineage>
        <taxon>Bacteria</taxon>
        <taxon>Pseudomonadati</taxon>
        <taxon>Pseudomonadota</taxon>
        <taxon>Gammaproteobacteria</taxon>
        <taxon>Pasteurellales</taxon>
        <taxon>Pasteurellaceae</taxon>
        <taxon>Histophilus</taxon>
    </lineage>
</organism>
<evidence type="ECO:0000313" key="14">
    <source>
        <dbReference type="Proteomes" id="UP000595373"/>
    </source>
</evidence>
<evidence type="ECO:0000256" key="4">
    <source>
        <dbReference type="ARBA" id="ARBA00022448"/>
    </source>
</evidence>
<evidence type="ECO:0000256" key="11">
    <source>
        <dbReference type="ARBA" id="ARBA00039382"/>
    </source>
</evidence>
<evidence type="ECO:0000256" key="5">
    <source>
        <dbReference type="ARBA" id="ARBA00022475"/>
    </source>
</evidence>
<dbReference type="OrthoDB" id="6384190at2"/>
<feature type="transmembrane region" description="Helical" evidence="12">
    <location>
        <begin position="153"/>
        <end position="175"/>
    </location>
</feature>
<comment type="similarity">
    <text evidence="2">Belongs to the binding-protein-dependent transport system permease family. AraH/RbsC subfamily.</text>
</comment>
<evidence type="ECO:0000256" key="12">
    <source>
        <dbReference type="SAM" id="Phobius"/>
    </source>
</evidence>
<accession>A0A9Q6Z1M7</accession>
<feature type="transmembrane region" description="Helical" evidence="12">
    <location>
        <begin position="115"/>
        <end position="133"/>
    </location>
</feature>
<dbReference type="CDD" id="cd06579">
    <property type="entry name" value="TM_PBP1_transp_AraH_like"/>
    <property type="match status" value="1"/>
</dbReference>
<dbReference type="RefSeq" id="WP_075293571.1">
    <property type="nucleotide sequence ID" value="NZ_CP018802.1"/>
</dbReference>
<feature type="transmembrane region" description="Helical" evidence="12">
    <location>
        <begin position="37"/>
        <end position="56"/>
    </location>
</feature>
<name>A0A9Q6Z1M7_HISSO</name>